<reference evidence="1" key="1">
    <citation type="submission" date="2021-03" db="EMBL/GenBank/DDBJ databases">
        <authorList>
            <person name="Bekaert M."/>
        </authorList>
    </citation>
    <scope>NUCLEOTIDE SEQUENCE</scope>
</reference>
<dbReference type="EMBL" id="CAJPWZ010001666">
    <property type="protein sequence ID" value="CAG2220668.1"/>
    <property type="molecule type" value="Genomic_DNA"/>
</dbReference>
<evidence type="ECO:0000313" key="2">
    <source>
        <dbReference type="Proteomes" id="UP000683360"/>
    </source>
</evidence>
<accession>A0A8S3SIN5</accession>
<comment type="caution">
    <text evidence="1">The sequence shown here is derived from an EMBL/GenBank/DDBJ whole genome shotgun (WGS) entry which is preliminary data.</text>
</comment>
<dbReference type="Proteomes" id="UP000683360">
    <property type="component" value="Unassembled WGS sequence"/>
</dbReference>
<gene>
    <name evidence="1" type="ORF">MEDL_34077</name>
</gene>
<proteinExistence type="predicted"/>
<dbReference type="AlphaFoldDB" id="A0A8S3SIN5"/>
<protein>
    <submittedName>
        <fullName evidence="1">Uncharacterized protein</fullName>
    </submittedName>
</protein>
<keyword evidence="2" id="KW-1185">Reference proteome</keyword>
<organism evidence="1 2">
    <name type="scientific">Mytilus edulis</name>
    <name type="common">Blue mussel</name>
    <dbReference type="NCBI Taxonomy" id="6550"/>
    <lineage>
        <taxon>Eukaryota</taxon>
        <taxon>Metazoa</taxon>
        <taxon>Spiralia</taxon>
        <taxon>Lophotrochozoa</taxon>
        <taxon>Mollusca</taxon>
        <taxon>Bivalvia</taxon>
        <taxon>Autobranchia</taxon>
        <taxon>Pteriomorphia</taxon>
        <taxon>Mytilida</taxon>
        <taxon>Mytiloidea</taxon>
        <taxon>Mytilidae</taxon>
        <taxon>Mytilinae</taxon>
        <taxon>Mytilus</taxon>
    </lineage>
</organism>
<sequence>MARWLEVLGTYDTEIQHRAGRIHSNADALSRRPCLVTSCTYCTRIESKSKSEDLTNTAKNHAVRILKKESVTKGSFKKVTSIKAETELEDLSFDNGVTQQSLVKEKERSSLSEGKIFFQVVSLRNQYTKKMSTPFISGLATDAYPIKKSGP</sequence>
<name>A0A8S3SIN5_MYTED</name>
<dbReference type="OrthoDB" id="10030726at2759"/>
<evidence type="ECO:0000313" key="1">
    <source>
        <dbReference type="EMBL" id="CAG2220668.1"/>
    </source>
</evidence>